<evidence type="ECO:0000256" key="1">
    <source>
        <dbReference type="SAM" id="MobiDB-lite"/>
    </source>
</evidence>
<dbReference type="EMBL" id="ASHM01122554">
    <property type="protein sequence ID" value="PNX57202.1"/>
    <property type="molecule type" value="Genomic_DNA"/>
</dbReference>
<evidence type="ECO:0000313" key="2">
    <source>
        <dbReference type="EMBL" id="PNX57202.1"/>
    </source>
</evidence>
<sequence length="54" mass="5941">RKQTTGRDRAGVDAREKTGAEASGIGQQEDLEILLKKVANTNIGPIHYYGGHYR</sequence>
<proteinExistence type="predicted"/>
<reference evidence="2 3" key="1">
    <citation type="journal article" date="2014" name="Am. J. Bot.">
        <title>Genome assembly and annotation for red clover (Trifolium pratense; Fabaceae).</title>
        <authorList>
            <person name="Istvanek J."/>
            <person name="Jaros M."/>
            <person name="Krenek A."/>
            <person name="Repkova J."/>
        </authorList>
    </citation>
    <scope>NUCLEOTIDE SEQUENCE [LARGE SCALE GENOMIC DNA]</scope>
    <source>
        <strain evidence="3">cv. Tatra</strain>
        <tissue evidence="2">Young leaves</tissue>
    </source>
</reference>
<organism evidence="2 3">
    <name type="scientific">Trifolium pratense</name>
    <name type="common">Red clover</name>
    <dbReference type="NCBI Taxonomy" id="57577"/>
    <lineage>
        <taxon>Eukaryota</taxon>
        <taxon>Viridiplantae</taxon>
        <taxon>Streptophyta</taxon>
        <taxon>Embryophyta</taxon>
        <taxon>Tracheophyta</taxon>
        <taxon>Spermatophyta</taxon>
        <taxon>Magnoliopsida</taxon>
        <taxon>eudicotyledons</taxon>
        <taxon>Gunneridae</taxon>
        <taxon>Pentapetalae</taxon>
        <taxon>rosids</taxon>
        <taxon>fabids</taxon>
        <taxon>Fabales</taxon>
        <taxon>Fabaceae</taxon>
        <taxon>Papilionoideae</taxon>
        <taxon>50 kb inversion clade</taxon>
        <taxon>NPAAA clade</taxon>
        <taxon>Hologalegina</taxon>
        <taxon>IRL clade</taxon>
        <taxon>Trifolieae</taxon>
        <taxon>Trifolium</taxon>
    </lineage>
</organism>
<name>A0A2K3JT28_TRIPR</name>
<accession>A0A2K3JT28</accession>
<evidence type="ECO:0000313" key="3">
    <source>
        <dbReference type="Proteomes" id="UP000236291"/>
    </source>
</evidence>
<feature type="compositionally biased region" description="Basic and acidic residues" evidence="1">
    <location>
        <begin position="1"/>
        <end position="19"/>
    </location>
</feature>
<feature type="region of interest" description="Disordered" evidence="1">
    <location>
        <begin position="1"/>
        <end position="26"/>
    </location>
</feature>
<gene>
    <name evidence="2" type="ORF">L195_g058575</name>
</gene>
<dbReference type="AlphaFoldDB" id="A0A2K3JT28"/>
<protein>
    <submittedName>
        <fullName evidence="2">Uncharacterized protein</fullName>
    </submittedName>
</protein>
<comment type="caution">
    <text evidence="2">The sequence shown here is derived from an EMBL/GenBank/DDBJ whole genome shotgun (WGS) entry which is preliminary data.</text>
</comment>
<reference evidence="2 3" key="2">
    <citation type="journal article" date="2017" name="Front. Plant Sci.">
        <title>Gene Classification and Mining of Molecular Markers Useful in Red Clover (Trifolium pratense) Breeding.</title>
        <authorList>
            <person name="Istvanek J."/>
            <person name="Dluhosova J."/>
            <person name="Dluhos P."/>
            <person name="Patkova L."/>
            <person name="Nedelnik J."/>
            <person name="Repkova J."/>
        </authorList>
    </citation>
    <scope>NUCLEOTIDE SEQUENCE [LARGE SCALE GENOMIC DNA]</scope>
    <source>
        <strain evidence="3">cv. Tatra</strain>
        <tissue evidence="2">Young leaves</tissue>
    </source>
</reference>
<feature type="non-terminal residue" evidence="2">
    <location>
        <position position="1"/>
    </location>
</feature>
<dbReference type="Proteomes" id="UP000236291">
    <property type="component" value="Unassembled WGS sequence"/>
</dbReference>